<comment type="cofactor">
    <cofactor evidence="8">
        <name>Mn(2+)</name>
        <dbReference type="ChEBI" id="CHEBI:29035"/>
    </cofactor>
    <cofactor evidence="8">
        <name>Fe(2+)</name>
        <dbReference type="ChEBI" id="CHEBI:29033"/>
    </cofactor>
    <text evidence="8">Binds 1 Mn(2+) or Fe(2+) ion per subunit.</text>
</comment>
<dbReference type="Pfam" id="PF01475">
    <property type="entry name" value="FUR"/>
    <property type="match status" value="1"/>
</dbReference>
<protein>
    <submittedName>
        <fullName evidence="9">Transcriptional repressor</fullName>
    </submittedName>
</protein>
<dbReference type="EMBL" id="DXGE01000035">
    <property type="protein sequence ID" value="HIW86585.1"/>
    <property type="molecule type" value="Genomic_DNA"/>
</dbReference>
<dbReference type="GO" id="GO:0045892">
    <property type="term" value="P:negative regulation of DNA-templated transcription"/>
    <property type="evidence" value="ECO:0007669"/>
    <property type="project" value="TreeGrafter"/>
</dbReference>
<evidence type="ECO:0000256" key="4">
    <source>
        <dbReference type="ARBA" id="ARBA00023015"/>
    </source>
</evidence>
<evidence type="ECO:0000256" key="6">
    <source>
        <dbReference type="ARBA" id="ARBA00023163"/>
    </source>
</evidence>
<dbReference type="Gene3D" id="1.10.10.10">
    <property type="entry name" value="Winged helix-like DNA-binding domain superfamily/Winged helix DNA-binding domain"/>
    <property type="match status" value="1"/>
</dbReference>
<reference evidence="9" key="1">
    <citation type="journal article" date="2021" name="PeerJ">
        <title>Extensive microbial diversity within the chicken gut microbiome revealed by metagenomics and culture.</title>
        <authorList>
            <person name="Gilroy R."/>
            <person name="Ravi A."/>
            <person name="Getino M."/>
            <person name="Pursley I."/>
            <person name="Horton D.L."/>
            <person name="Alikhan N.F."/>
            <person name="Baker D."/>
            <person name="Gharbi K."/>
            <person name="Hall N."/>
            <person name="Watson M."/>
            <person name="Adriaenssens E.M."/>
            <person name="Foster-Nyarko E."/>
            <person name="Jarju S."/>
            <person name="Secka A."/>
            <person name="Antonio M."/>
            <person name="Oren A."/>
            <person name="Chaudhuri R.R."/>
            <person name="La Ragione R."/>
            <person name="Hildebrand F."/>
            <person name="Pallen M.J."/>
        </authorList>
    </citation>
    <scope>NUCLEOTIDE SEQUENCE</scope>
    <source>
        <strain evidence="9">421</strain>
    </source>
</reference>
<evidence type="ECO:0000256" key="1">
    <source>
        <dbReference type="ARBA" id="ARBA00007957"/>
    </source>
</evidence>
<proteinExistence type="inferred from homology"/>
<dbReference type="InterPro" id="IPR036388">
    <property type="entry name" value="WH-like_DNA-bd_sf"/>
</dbReference>
<comment type="cofactor">
    <cofactor evidence="7">
        <name>Zn(2+)</name>
        <dbReference type="ChEBI" id="CHEBI:29105"/>
    </cofactor>
    <text evidence="7">Binds 1 zinc ion per subunit.</text>
</comment>
<feature type="binding site" evidence="7">
    <location>
        <position position="96"/>
    </location>
    <ligand>
        <name>Zn(2+)</name>
        <dbReference type="ChEBI" id="CHEBI:29105"/>
    </ligand>
</feature>
<dbReference type="GO" id="GO:0003700">
    <property type="term" value="F:DNA-binding transcription factor activity"/>
    <property type="evidence" value="ECO:0007669"/>
    <property type="project" value="InterPro"/>
</dbReference>
<comment type="caution">
    <text evidence="9">The sequence shown here is derived from an EMBL/GenBank/DDBJ whole genome shotgun (WGS) entry which is preliminary data.</text>
</comment>
<evidence type="ECO:0000256" key="2">
    <source>
        <dbReference type="ARBA" id="ARBA00022491"/>
    </source>
</evidence>
<dbReference type="GO" id="GO:1900376">
    <property type="term" value="P:regulation of secondary metabolite biosynthetic process"/>
    <property type="evidence" value="ECO:0007669"/>
    <property type="project" value="TreeGrafter"/>
</dbReference>
<gene>
    <name evidence="9" type="ORF">IAA48_08840</name>
</gene>
<evidence type="ECO:0000313" key="9">
    <source>
        <dbReference type="EMBL" id="HIW86585.1"/>
    </source>
</evidence>
<dbReference type="InterPro" id="IPR002481">
    <property type="entry name" value="FUR"/>
</dbReference>
<evidence type="ECO:0000313" key="10">
    <source>
        <dbReference type="Proteomes" id="UP000824205"/>
    </source>
</evidence>
<reference evidence="9" key="2">
    <citation type="submission" date="2021-04" db="EMBL/GenBank/DDBJ databases">
        <authorList>
            <person name="Gilroy R."/>
        </authorList>
    </citation>
    <scope>NUCLEOTIDE SEQUENCE</scope>
    <source>
        <strain evidence="9">421</strain>
    </source>
</reference>
<sequence>MQKEQIISLFKEKNFRATPQRIAVYKYVYGHRTHPDAAQIYESVLKNNPSFSKTTVYNALRSLCESGFLIPVTIDGVKTHYDANVNFHGHFICTECGEIYDFEVPEPIGKGLGGFAVERKDVYYSGLCPNCNNKIKN</sequence>
<dbReference type="CDD" id="cd07153">
    <property type="entry name" value="Fur_like"/>
    <property type="match status" value="1"/>
</dbReference>
<feature type="binding site" evidence="7">
    <location>
        <position position="128"/>
    </location>
    <ligand>
        <name>Zn(2+)</name>
        <dbReference type="ChEBI" id="CHEBI:29105"/>
    </ligand>
</feature>
<dbReference type="PANTHER" id="PTHR33202:SF8">
    <property type="entry name" value="PEROXIDE-RESPONSIVE REPRESSOR PERR"/>
    <property type="match status" value="1"/>
</dbReference>
<dbReference type="GO" id="GO:0008270">
    <property type="term" value="F:zinc ion binding"/>
    <property type="evidence" value="ECO:0007669"/>
    <property type="project" value="TreeGrafter"/>
</dbReference>
<evidence type="ECO:0000256" key="3">
    <source>
        <dbReference type="ARBA" id="ARBA00022833"/>
    </source>
</evidence>
<dbReference type="GO" id="GO:0000976">
    <property type="term" value="F:transcription cis-regulatory region binding"/>
    <property type="evidence" value="ECO:0007669"/>
    <property type="project" value="TreeGrafter"/>
</dbReference>
<keyword evidence="5" id="KW-0238">DNA-binding</keyword>
<dbReference type="InterPro" id="IPR043135">
    <property type="entry name" value="Fur_C"/>
</dbReference>
<feature type="binding site" evidence="7">
    <location>
        <position position="93"/>
    </location>
    <ligand>
        <name>Zn(2+)</name>
        <dbReference type="ChEBI" id="CHEBI:29105"/>
    </ligand>
</feature>
<evidence type="ECO:0000256" key="5">
    <source>
        <dbReference type="ARBA" id="ARBA00023125"/>
    </source>
</evidence>
<name>A0A9D1RFP2_9FIRM</name>
<dbReference type="PANTHER" id="PTHR33202">
    <property type="entry name" value="ZINC UPTAKE REGULATION PROTEIN"/>
    <property type="match status" value="1"/>
</dbReference>
<dbReference type="Gene3D" id="3.30.1490.190">
    <property type="match status" value="1"/>
</dbReference>
<keyword evidence="2" id="KW-0678">Repressor</keyword>
<feature type="binding site" evidence="7">
    <location>
        <position position="131"/>
    </location>
    <ligand>
        <name>Zn(2+)</name>
        <dbReference type="ChEBI" id="CHEBI:29105"/>
    </ligand>
</feature>
<comment type="similarity">
    <text evidence="1">Belongs to the Fur family.</text>
</comment>
<accession>A0A9D1RFP2</accession>
<organism evidence="9 10">
    <name type="scientific">Candidatus Eubacterium faecipullorum</name>
    <dbReference type="NCBI Taxonomy" id="2838571"/>
    <lineage>
        <taxon>Bacteria</taxon>
        <taxon>Bacillati</taxon>
        <taxon>Bacillota</taxon>
        <taxon>Clostridia</taxon>
        <taxon>Eubacteriales</taxon>
        <taxon>Eubacteriaceae</taxon>
        <taxon>Eubacterium</taxon>
    </lineage>
</organism>
<keyword evidence="6" id="KW-0804">Transcription</keyword>
<keyword evidence="4" id="KW-0805">Transcription regulation</keyword>
<keyword evidence="3 7" id="KW-0862">Zinc</keyword>
<feature type="binding site" evidence="8">
    <location>
        <position position="106"/>
    </location>
    <ligand>
        <name>Fe cation</name>
        <dbReference type="ChEBI" id="CHEBI:24875"/>
    </ligand>
</feature>
<evidence type="ECO:0000256" key="7">
    <source>
        <dbReference type="PIRSR" id="PIRSR602481-1"/>
    </source>
</evidence>
<dbReference type="InterPro" id="IPR036390">
    <property type="entry name" value="WH_DNA-bd_sf"/>
</dbReference>
<dbReference type="AlphaFoldDB" id="A0A9D1RFP2"/>
<evidence type="ECO:0000256" key="8">
    <source>
        <dbReference type="PIRSR" id="PIRSR602481-2"/>
    </source>
</evidence>
<keyword evidence="7" id="KW-0479">Metal-binding</keyword>
<dbReference type="Proteomes" id="UP000824205">
    <property type="component" value="Unassembled WGS sequence"/>
</dbReference>
<keyword evidence="8" id="KW-0408">Iron</keyword>
<dbReference type="SUPFAM" id="SSF46785">
    <property type="entry name" value="Winged helix' DNA-binding domain"/>
    <property type="match status" value="1"/>
</dbReference>